<proteinExistence type="predicted"/>
<reference evidence="1" key="1">
    <citation type="submission" date="2018-02" db="EMBL/GenBank/DDBJ databases">
        <title>Rhizophora mucronata_Transcriptome.</title>
        <authorList>
            <person name="Meera S.P."/>
            <person name="Sreeshan A."/>
            <person name="Augustine A."/>
        </authorList>
    </citation>
    <scope>NUCLEOTIDE SEQUENCE</scope>
    <source>
        <tissue evidence="1">Leaf</tissue>
    </source>
</reference>
<dbReference type="AlphaFoldDB" id="A0A2P2Q6T3"/>
<accession>A0A2P2Q6T3</accession>
<protein>
    <submittedName>
        <fullName evidence="1">Uncharacterized protein</fullName>
    </submittedName>
</protein>
<evidence type="ECO:0000313" key="1">
    <source>
        <dbReference type="EMBL" id="MBX62687.1"/>
    </source>
</evidence>
<name>A0A2P2Q6T3_RHIMU</name>
<sequence length="29" mass="3145">MSNQAICFLSASQVIQTLRCTNFSAIEPA</sequence>
<dbReference type="EMBL" id="GGEC01082203">
    <property type="protein sequence ID" value="MBX62687.1"/>
    <property type="molecule type" value="Transcribed_RNA"/>
</dbReference>
<organism evidence="1">
    <name type="scientific">Rhizophora mucronata</name>
    <name type="common">Asiatic mangrove</name>
    <dbReference type="NCBI Taxonomy" id="61149"/>
    <lineage>
        <taxon>Eukaryota</taxon>
        <taxon>Viridiplantae</taxon>
        <taxon>Streptophyta</taxon>
        <taxon>Embryophyta</taxon>
        <taxon>Tracheophyta</taxon>
        <taxon>Spermatophyta</taxon>
        <taxon>Magnoliopsida</taxon>
        <taxon>eudicotyledons</taxon>
        <taxon>Gunneridae</taxon>
        <taxon>Pentapetalae</taxon>
        <taxon>rosids</taxon>
        <taxon>fabids</taxon>
        <taxon>Malpighiales</taxon>
        <taxon>Rhizophoraceae</taxon>
        <taxon>Rhizophora</taxon>
    </lineage>
</organism>